<evidence type="ECO:0000256" key="2">
    <source>
        <dbReference type="ARBA" id="ARBA00022692"/>
    </source>
</evidence>
<evidence type="ECO:0000313" key="9">
    <source>
        <dbReference type="Proteomes" id="UP001219862"/>
    </source>
</evidence>
<keyword evidence="2 6" id="KW-0812">Transmembrane</keyword>
<dbReference type="Pfam" id="PF04357">
    <property type="entry name" value="TamB"/>
    <property type="match status" value="1"/>
</dbReference>
<dbReference type="PANTHER" id="PTHR36985">
    <property type="entry name" value="TRANSLOCATION AND ASSEMBLY MODULE SUBUNIT TAMB"/>
    <property type="match status" value="1"/>
</dbReference>
<keyword evidence="4 6" id="KW-0472">Membrane</keyword>
<sequence>MQAHPDPQTDTADAGAAQPASGPAPTRRPKGHGLLLSLLAVPALLCAAGTGLWWGVASEAGTRFVLQQIPGLSTEQVEGTLVGDFSASRLRYTFPSTAPHSQAADTIEVQGLKWQGLSLAWSHSPRLWGELSLRSLHADQIRLALAPSTEASHAPTDLLIPLGVHVQALSVGQLQMPELGDKPLRDLRGRIELSQAQGLRHDILLDHLGWDLLEASGKASFATTGTLALQADLKLLSAAGLQGLPAWQAQLQAQGPLLQPEIKATLQAQSQQLAAQATVHPFAAWPLQALQLNTHQLDLAALLSGVPHTALSGTATLGTQGPATTPAQDATPAKTAAPHAPRAPTFQLAVDLNNAAAGPWDRARLPLRSLALDMSLQPDDPATLLIRTLDLQLGSTQLPGGRLHATGTSASPQGSQLHIALEQLRGAALHSQLQALQLEGKLSISSIQTLRQLSGAQDPQLQLNAQLSGQLSTPPSGPLAGATGPAAPGALAPTLHLPPQLPLSLHLQAQLGSKLVKLQNFLLKAGAAELKGSGELALQQAASLQQGWRLSTEASAQAPDLRRLLPGVAGSAWQSQAQALDLRLKAELQSPPPASGSGKPTRAAQATLLQRAPTGALSVQWLPGSLAGVPVGGQLSYSRVGSALPSAKAELQMGDNHLLGEAHLVADEQLQARLDVQAAQLNQAQGLLASFIPQAQVSGAIQGKVQLQVSPETTANVNPTPSSTGAWAWHTESDLRATQLQWQFAPASSGNNKAPAPASPSRLTAAQLQWSLSSGLNSPLSAQLSMEQFKAQGLTLSNTKLQLLGSWAQHELQLNGISELPIPVALIPPGQAPHQQARGTFKAALHGSLDTAPLKLWQDGGHWRFTKAQGLAQPQDPSLGPWLQAQGLAGQLSLGPRAEVQTAELSPGRLTLLGAGFTWQQMAWQGGQRIALDLRLEPLAVAPLLARWQPDFGWGGDLVMSGYAHVSAQPALAVDIALERTQGDLSVTDDSGTQQLKLSDLRVGLIGSPGIWHLTQSLAGSNVGALAGALTARNDDGQGWPNAHSQLEGVLEAQVANLGTWGAWVPAGWRMGGGIHASASFGGRLGAPEITGQARAEKLSLRNPLMGVDMRDGEMSLTLSGGKAQLESFRVLAGDGELTGAGTLQLGAAPRADFQFKANKFAILRRVDRRLAVNGQVRMQMDANALDIQGGLDIDEGLFDFSRGNAPELGEDVIVRRPDRGPEVVADKSTPKRPIKLKLDIDLGKKLRVRGHGIDTLLAGNLALTQAPTGPALNGQIKTVKGTFDAYGQKLGIEKGLITFTGVLDNPRLDVLALRANNLNSTSNDEVRVGVSITGTALAPRIKLYSDPEMQDSAKLSWLLLGRAPDQLESNDSAMLQSAALALLAGDGESMSSKLKKTVGLDELSFDGKGSDIKGTVLRVGKNLSDRWYVGYERGLNTTTGLWQLIYRIAQRFTLRAQSGDDNALDLIWQWKWE</sequence>
<feature type="domain" description="Translocation and assembly module TamB C-terminal" evidence="7">
    <location>
        <begin position="1133"/>
        <end position="1473"/>
    </location>
</feature>
<dbReference type="EMBL" id="JAQQXS010000021">
    <property type="protein sequence ID" value="MDC8787150.1"/>
    <property type="molecule type" value="Genomic_DNA"/>
</dbReference>
<evidence type="ECO:0000256" key="4">
    <source>
        <dbReference type="ARBA" id="ARBA00023136"/>
    </source>
</evidence>
<evidence type="ECO:0000256" key="6">
    <source>
        <dbReference type="SAM" id="Phobius"/>
    </source>
</evidence>
<keyword evidence="3 6" id="KW-1133">Transmembrane helix</keyword>
<evidence type="ECO:0000256" key="3">
    <source>
        <dbReference type="ARBA" id="ARBA00022989"/>
    </source>
</evidence>
<dbReference type="Proteomes" id="UP001219862">
    <property type="component" value="Unassembled WGS sequence"/>
</dbReference>
<protein>
    <submittedName>
        <fullName evidence="8">Translocation/assembly module TamB domain-containing protein</fullName>
    </submittedName>
</protein>
<feature type="transmembrane region" description="Helical" evidence="6">
    <location>
        <begin position="34"/>
        <end position="56"/>
    </location>
</feature>
<reference evidence="8 9" key="1">
    <citation type="submission" date="2022-10" db="EMBL/GenBank/DDBJ databases">
        <title>paucibacter sp. hw8 Genome sequencing.</title>
        <authorList>
            <person name="Park S."/>
        </authorList>
    </citation>
    <scope>NUCLEOTIDE SEQUENCE [LARGE SCALE GENOMIC DNA]</scope>
    <source>
        <strain evidence="9">hw8</strain>
    </source>
</reference>
<comment type="caution">
    <text evidence="8">The sequence shown here is derived from an EMBL/GenBank/DDBJ whole genome shotgun (WGS) entry which is preliminary data.</text>
</comment>
<dbReference type="InterPro" id="IPR007452">
    <property type="entry name" value="TamB_C"/>
</dbReference>
<feature type="compositionally biased region" description="Low complexity" evidence="5">
    <location>
        <begin position="1"/>
        <end position="25"/>
    </location>
</feature>
<accession>A0ABT5KXK2</accession>
<feature type="region of interest" description="Disordered" evidence="5">
    <location>
        <begin position="468"/>
        <end position="493"/>
    </location>
</feature>
<organism evidence="8 9">
    <name type="scientific">Roseateles koreensis</name>
    <dbReference type="NCBI Taxonomy" id="2987526"/>
    <lineage>
        <taxon>Bacteria</taxon>
        <taxon>Pseudomonadati</taxon>
        <taxon>Pseudomonadota</taxon>
        <taxon>Betaproteobacteria</taxon>
        <taxon>Burkholderiales</taxon>
        <taxon>Sphaerotilaceae</taxon>
        <taxon>Roseateles</taxon>
    </lineage>
</organism>
<gene>
    <name evidence="8" type="ORF">PRZ01_18325</name>
</gene>
<evidence type="ECO:0000256" key="1">
    <source>
        <dbReference type="ARBA" id="ARBA00004167"/>
    </source>
</evidence>
<comment type="subcellular location">
    <subcellularLocation>
        <location evidence="1">Membrane</location>
        <topology evidence="1">Single-pass membrane protein</topology>
    </subcellularLocation>
</comment>
<evidence type="ECO:0000256" key="5">
    <source>
        <dbReference type="SAM" id="MobiDB-lite"/>
    </source>
</evidence>
<proteinExistence type="predicted"/>
<feature type="region of interest" description="Disordered" evidence="5">
    <location>
        <begin position="1"/>
        <end position="29"/>
    </location>
</feature>
<dbReference type="RefSeq" id="WP_273598287.1">
    <property type="nucleotide sequence ID" value="NZ_JAQQXS010000021.1"/>
</dbReference>
<dbReference type="PANTHER" id="PTHR36985:SF1">
    <property type="entry name" value="TRANSLOCATION AND ASSEMBLY MODULE SUBUNIT TAMB"/>
    <property type="match status" value="1"/>
</dbReference>
<evidence type="ECO:0000313" key="8">
    <source>
        <dbReference type="EMBL" id="MDC8787150.1"/>
    </source>
</evidence>
<name>A0ABT5KXK2_9BURK</name>
<evidence type="ECO:0000259" key="7">
    <source>
        <dbReference type="Pfam" id="PF04357"/>
    </source>
</evidence>
<feature type="compositionally biased region" description="Low complexity" evidence="5">
    <location>
        <begin position="478"/>
        <end position="493"/>
    </location>
</feature>
<feature type="region of interest" description="Disordered" evidence="5">
    <location>
        <begin position="314"/>
        <end position="339"/>
    </location>
</feature>
<keyword evidence="9" id="KW-1185">Reference proteome</keyword>
<feature type="compositionally biased region" description="Low complexity" evidence="5">
    <location>
        <begin position="322"/>
        <end position="339"/>
    </location>
</feature>